<sequence length="366" mass="42499">MDTTVPTIRFDQNGECNFCEMHDVMEARYPLDERGKAELDRLVADIKKAGEGKKYDVICGTSGGRDSTWTLLLACKTLGLRPLAVHFDNGWNSAIAVSNVHNACEILDIDLETYVADWDEFRDIQHAFLKASTPDVEVPTDVAIHTVMHKLAVKEGVKYIFNGHSFRTEGIAPKDWTYMDGRYIRDVQETFGTVPIKDFQNFNLWDYLKFHFIHRVKVVPILNYFPYDKRVVDKKIQAELGWRNYGGHHHESTYTKFIQSYLLPRKFHVDKRRTENSAMIRSGYMTREEALDGVKDIYPYDPTLIGYVAEKFNLTVDQFNELVDRPVKSFRDYKSYYPLIRLMKLPIDIASRLGIIPRLLYLKFLG</sequence>
<name>A0ABQ5V355_9PROT</name>
<gene>
    <name evidence="1" type="ORF">GCM10007854_29190</name>
</gene>
<dbReference type="InterPro" id="IPR020022">
    <property type="entry name" value="N-acetyl_sugar_amidoTrfase"/>
</dbReference>
<comment type="caution">
    <text evidence="1">The sequence shown here is derived from an EMBL/GenBank/DDBJ whole genome shotgun (WGS) entry which is preliminary data.</text>
</comment>
<dbReference type="NCBIfam" id="TIGR03573">
    <property type="entry name" value="WbuX"/>
    <property type="match status" value="1"/>
</dbReference>
<proteinExistence type="predicted"/>
<dbReference type="Proteomes" id="UP001161390">
    <property type="component" value="Unassembled WGS sequence"/>
</dbReference>
<keyword evidence="2" id="KW-1185">Reference proteome</keyword>
<dbReference type="InterPro" id="IPR014729">
    <property type="entry name" value="Rossmann-like_a/b/a_fold"/>
</dbReference>
<accession>A0ABQ5V355</accession>
<evidence type="ECO:0008006" key="3">
    <source>
        <dbReference type="Google" id="ProtNLM"/>
    </source>
</evidence>
<protein>
    <recommendedName>
        <fullName evidence="3">N-acetyl sugar amidotransferase</fullName>
    </recommendedName>
</protein>
<dbReference type="EMBL" id="BSNJ01000008">
    <property type="protein sequence ID" value="GLQ21964.1"/>
    <property type="molecule type" value="Genomic_DNA"/>
</dbReference>
<reference evidence="1" key="1">
    <citation type="journal article" date="2014" name="Int. J. Syst. Evol. Microbiol.">
        <title>Complete genome of a new Firmicutes species belonging to the dominant human colonic microbiota ('Ruminococcus bicirculans') reveals two chromosomes and a selective capacity to utilize plant glucans.</title>
        <authorList>
            <consortium name="NISC Comparative Sequencing Program"/>
            <person name="Wegmann U."/>
            <person name="Louis P."/>
            <person name="Goesmann A."/>
            <person name="Henrissat B."/>
            <person name="Duncan S.H."/>
            <person name="Flint H.J."/>
        </authorList>
    </citation>
    <scope>NUCLEOTIDE SEQUENCE</scope>
    <source>
        <strain evidence="1">NBRC 108216</strain>
    </source>
</reference>
<evidence type="ECO:0000313" key="1">
    <source>
        <dbReference type="EMBL" id="GLQ21964.1"/>
    </source>
</evidence>
<evidence type="ECO:0000313" key="2">
    <source>
        <dbReference type="Proteomes" id="UP001161390"/>
    </source>
</evidence>
<reference evidence="1" key="2">
    <citation type="submission" date="2023-01" db="EMBL/GenBank/DDBJ databases">
        <title>Draft genome sequence of Algimonas porphyrae strain NBRC 108216.</title>
        <authorList>
            <person name="Sun Q."/>
            <person name="Mori K."/>
        </authorList>
    </citation>
    <scope>NUCLEOTIDE SEQUENCE</scope>
    <source>
        <strain evidence="1">NBRC 108216</strain>
    </source>
</reference>
<organism evidence="1 2">
    <name type="scientific">Algimonas porphyrae</name>
    <dbReference type="NCBI Taxonomy" id="1128113"/>
    <lineage>
        <taxon>Bacteria</taxon>
        <taxon>Pseudomonadati</taxon>
        <taxon>Pseudomonadota</taxon>
        <taxon>Alphaproteobacteria</taxon>
        <taxon>Maricaulales</taxon>
        <taxon>Robiginitomaculaceae</taxon>
        <taxon>Algimonas</taxon>
    </lineage>
</organism>
<dbReference type="Gene3D" id="3.40.50.620">
    <property type="entry name" value="HUPs"/>
    <property type="match status" value="1"/>
</dbReference>
<dbReference type="SUPFAM" id="SSF52402">
    <property type="entry name" value="Adenine nucleotide alpha hydrolases-like"/>
    <property type="match status" value="1"/>
</dbReference>